<protein>
    <recommendedName>
        <fullName evidence="3">Metal-binding protein</fullName>
    </recommendedName>
</protein>
<name>A0A090INU7_9GAMM</name>
<dbReference type="InterPro" id="IPR019620">
    <property type="entry name" value="Metal-bd_prot_put"/>
</dbReference>
<dbReference type="STRING" id="80852.AWOD_I_2540"/>
<gene>
    <name evidence="1" type="ORF">AWOD_I_2540</name>
</gene>
<dbReference type="KEGG" id="awd:AWOD_I_2540"/>
<organism evidence="1 2">
    <name type="scientific">Aliivibrio wodanis</name>
    <dbReference type="NCBI Taxonomy" id="80852"/>
    <lineage>
        <taxon>Bacteria</taxon>
        <taxon>Pseudomonadati</taxon>
        <taxon>Pseudomonadota</taxon>
        <taxon>Gammaproteobacteria</taxon>
        <taxon>Vibrionales</taxon>
        <taxon>Vibrionaceae</taxon>
        <taxon>Aliivibrio</taxon>
    </lineage>
</organism>
<accession>A0A090INU7</accession>
<dbReference type="Pfam" id="PF10678">
    <property type="entry name" value="DUF2492"/>
    <property type="match status" value="1"/>
</dbReference>
<sequence length="80" mass="9066">MKQDIHGHVVLNMLLDTNVPLSYLALEEKIEAEFGSEVCFHTCSQQNLSLSELLEFLLSKRKIVEIESGLIANPDRICNH</sequence>
<dbReference type="PATRIC" id="fig|80852.17.peg.2629"/>
<dbReference type="HOGENOM" id="CLU_172471_0_0_6"/>
<evidence type="ECO:0000313" key="2">
    <source>
        <dbReference type="Proteomes" id="UP000032427"/>
    </source>
</evidence>
<keyword evidence="2" id="KW-1185">Reference proteome</keyword>
<evidence type="ECO:0008006" key="3">
    <source>
        <dbReference type="Google" id="ProtNLM"/>
    </source>
</evidence>
<dbReference type="EMBL" id="LN554846">
    <property type="protein sequence ID" value="CED72591.1"/>
    <property type="molecule type" value="Genomic_DNA"/>
</dbReference>
<dbReference type="NCBIfam" id="TIGR03853">
    <property type="entry name" value="matur_matur"/>
    <property type="match status" value="1"/>
</dbReference>
<evidence type="ECO:0000313" key="1">
    <source>
        <dbReference type="EMBL" id="CED72591.1"/>
    </source>
</evidence>
<proteinExistence type="predicted"/>
<reference evidence="2" key="1">
    <citation type="submission" date="2014-09" db="EMBL/GenBank/DDBJ databases">
        <authorList>
            <person name="Hjerde E."/>
        </authorList>
    </citation>
    <scope>NUCLEOTIDE SEQUENCE [LARGE SCALE GENOMIC DNA]</scope>
    <source>
        <strain evidence="2">06/09/139</strain>
    </source>
</reference>
<dbReference type="OrthoDB" id="285410at2"/>
<dbReference type="Proteomes" id="UP000032427">
    <property type="component" value="Chromosome 1"/>
</dbReference>
<dbReference type="GeneID" id="28542139"/>
<dbReference type="AlphaFoldDB" id="A0A090INU7"/>